<dbReference type="Proteomes" id="UP000025227">
    <property type="component" value="Unplaced"/>
</dbReference>
<organism evidence="1 2">
    <name type="scientific">Haemonchus contortus</name>
    <name type="common">Barber pole worm</name>
    <dbReference type="NCBI Taxonomy" id="6289"/>
    <lineage>
        <taxon>Eukaryota</taxon>
        <taxon>Metazoa</taxon>
        <taxon>Ecdysozoa</taxon>
        <taxon>Nematoda</taxon>
        <taxon>Chromadorea</taxon>
        <taxon>Rhabditida</taxon>
        <taxon>Rhabditina</taxon>
        <taxon>Rhabditomorpha</taxon>
        <taxon>Strongyloidea</taxon>
        <taxon>Trichostrongylidae</taxon>
        <taxon>Haemonchus</taxon>
    </lineage>
</organism>
<evidence type="ECO:0000313" key="2">
    <source>
        <dbReference type="WBParaSite" id="HCON_00103390-00001"/>
    </source>
</evidence>
<keyword evidence="1" id="KW-1185">Reference proteome</keyword>
<protein>
    <submittedName>
        <fullName evidence="2">Uncharacterized protein</fullName>
    </submittedName>
</protein>
<dbReference type="WBParaSite" id="HCON_00103390-00001">
    <property type="protein sequence ID" value="HCON_00103390-00001"/>
    <property type="gene ID" value="HCON_00103390"/>
</dbReference>
<reference evidence="2" key="1">
    <citation type="submission" date="2020-12" db="UniProtKB">
        <authorList>
            <consortium name="WormBaseParasite"/>
        </authorList>
    </citation>
    <scope>IDENTIFICATION</scope>
    <source>
        <strain evidence="2">MHco3</strain>
    </source>
</reference>
<accession>A0A7I4YK30</accession>
<proteinExistence type="predicted"/>
<name>A0A7I4YK30_HAECO</name>
<evidence type="ECO:0000313" key="1">
    <source>
        <dbReference type="Proteomes" id="UP000025227"/>
    </source>
</evidence>
<dbReference type="AlphaFoldDB" id="A0A7I4YK30"/>
<sequence length="98" mass="11105">MKKKGSLDALTQFGRQCALHARLAVPPRRYTLRRGHRLVLTSTAATTTIYISSSPANRQRDKASFEHTQILTLMPHRRLDEPRKKANASVSLHLDNQT</sequence>